<name>G4R8H4_PELHB</name>
<evidence type="ECO:0000313" key="3">
    <source>
        <dbReference type="Proteomes" id="UP000008850"/>
    </source>
</evidence>
<dbReference type="Proteomes" id="UP000008850">
    <property type="component" value="Chromosome"/>
</dbReference>
<organism evidence="2 3">
    <name type="scientific">Pelagibacterium halotolerans (strain DSM 22347 / JCM 15775 / CGMCC 1.7692 / B2)</name>
    <dbReference type="NCBI Taxonomy" id="1082931"/>
    <lineage>
        <taxon>Bacteria</taxon>
        <taxon>Pseudomonadati</taxon>
        <taxon>Pseudomonadota</taxon>
        <taxon>Alphaproteobacteria</taxon>
        <taxon>Hyphomicrobiales</taxon>
        <taxon>Devosiaceae</taxon>
        <taxon>Pelagibacterium</taxon>
    </lineage>
</organism>
<keyword evidence="3" id="KW-1185">Reference proteome</keyword>
<dbReference type="KEGG" id="phl:KKY_3390"/>
<reference evidence="2 3" key="1">
    <citation type="journal article" date="2012" name="J. Bacteriol.">
        <title>Complete genome sequence of Pelagibacterium halotolerans B2T.</title>
        <authorList>
            <person name="Huo Y.Y."/>
            <person name="Cheng H."/>
            <person name="Han X.F."/>
            <person name="Jiang X.W."/>
            <person name="Sun C."/>
            <person name="Zhang X.Q."/>
            <person name="Zhu X.F."/>
            <person name="Liu Y.F."/>
            <person name="Li P.F."/>
            <person name="Ni P.X."/>
            <person name="Wu M."/>
        </authorList>
    </citation>
    <scope>NUCLEOTIDE SEQUENCE [LARGE SCALE GENOMIC DNA]</scope>
    <source>
        <strain evidence="3">DSM 22347 / JCM 15775 / CGMCC 1.7692 / B2</strain>
    </source>
</reference>
<feature type="region of interest" description="Disordered" evidence="1">
    <location>
        <begin position="38"/>
        <end position="91"/>
    </location>
</feature>
<protein>
    <submittedName>
        <fullName evidence="2">Uncharacterized protein</fullName>
    </submittedName>
</protein>
<proteinExistence type="predicted"/>
<dbReference type="STRING" id="1082931.KKY_3390"/>
<gene>
    <name evidence="2" type="ordered locus">KKY_3390</name>
</gene>
<accession>G4R8H4</accession>
<dbReference type="EMBL" id="CP003075">
    <property type="protein sequence ID" value="AEQ53377.1"/>
    <property type="molecule type" value="Genomic_DNA"/>
</dbReference>
<evidence type="ECO:0000256" key="1">
    <source>
        <dbReference type="SAM" id="MobiDB-lite"/>
    </source>
</evidence>
<dbReference type="AlphaFoldDB" id="G4R8H4"/>
<evidence type="ECO:0000313" key="2">
    <source>
        <dbReference type="EMBL" id="AEQ53377.1"/>
    </source>
</evidence>
<sequence length="91" mass="9438">MSAGQAGVVAIGSALVAPTPHPPPSRGRYAAVELARHRPTLPGSTLPLMGKDGKRPSASRRPLPQRERCSPVPAAFLPLPWGGGRMAQPDG</sequence>
<dbReference type="HOGENOM" id="CLU_2424308_0_0_5"/>